<keyword evidence="4 7" id="KW-0812">Transmembrane</keyword>
<evidence type="ECO:0000256" key="6">
    <source>
        <dbReference type="ARBA" id="ARBA00023136"/>
    </source>
</evidence>
<evidence type="ECO:0000256" key="2">
    <source>
        <dbReference type="ARBA" id="ARBA00010157"/>
    </source>
</evidence>
<evidence type="ECO:0000256" key="7">
    <source>
        <dbReference type="SAM" id="Phobius"/>
    </source>
</evidence>
<keyword evidence="10" id="KW-1185">Reference proteome</keyword>
<feature type="transmembrane region" description="Helical" evidence="7">
    <location>
        <begin position="204"/>
        <end position="229"/>
    </location>
</feature>
<feature type="domain" description="Membrane transport protein MMPL" evidence="8">
    <location>
        <begin position="43"/>
        <end position="365"/>
    </location>
</feature>
<feature type="transmembrane region" description="Helical" evidence="7">
    <location>
        <begin position="362"/>
        <end position="381"/>
    </location>
</feature>
<dbReference type="PANTHER" id="PTHR33406:SF6">
    <property type="entry name" value="MEMBRANE PROTEIN YDGH-RELATED"/>
    <property type="match status" value="1"/>
</dbReference>
<dbReference type="SUPFAM" id="SSF82866">
    <property type="entry name" value="Multidrug efflux transporter AcrB transmembrane domain"/>
    <property type="match status" value="2"/>
</dbReference>
<organism evidence="9 10">
    <name type="scientific">Liquorilactobacillus nagelii</name>
    <dbReference type="NCBI Taxonomy" id="82688"/>
    <lineage>
        <taxon>Bacteria</taxon>
        <taxon>Bacillati</taxon>
        <taxon>Bacillota</taxon>
        <taxon>Bacilli</taxon>
        <taxon>Lactobacillales</taxon>
        <taxon>Lactobacillaceae</taxon>
        <taxon>Liquorilactobacillus</taxon>
    </lineage>
</organism>
<dbReference type="InterPro" id="IPR004869">
    <property type="entry name" value="MMPL_dom"/>
</dbReference>
<evidence type="ECO:0000256" key="1">
    <source>
        <dbReference type="ARBA" id="ARBA00004651"/>
    </source>
</evidence>
<feature type="domain" description="Membrane transport protein MMPL" evidence="8">
    <location>
        <begin position="725"/>
        <end position="1071"/>
    </location>
</feature>
<keyword evidence="3" id="KW-1003">Cell membrane</keyword>
<feature type="transmembrane region" description="Helical" evidence="7">
    <location>
        <begin position="181"/>
        <end position="197"/>
    </location>
</feature>
<sequence length="1088" mass="117311">MRMKKIFFSGHKWWALGWSVLLLIALIFAPNVANVTKNSSIPSNYQSSQATKLQNKWGSKQNKTTSVVAVFNNHNHHLTAKQNQAINHTIARLKQKEQQYQIKDITDAKDTPLVKSQLISKDKTTQIVEISVKKTKQHDIKKIKQELTKTIKTPGVRSYLTGSDILDQDFSNSTEKGVKKTEIIAAIFIFIVLLLVFKSPITPIFSLITVGVAGLISISTVDALVKYLGFPYSDFTEVFIIIVLFGIGTDYNILLYNEFKAGLSVGLTKKEATKSALRVGGRTIIYSGISVLIGMTTLFFAKFSLYRSAAGIAVGVAILLLVLLTLNPFFMGTIGEKIFWPIKHFKGEKQSRLWHGLAKYSLLRPILTIIVVLAFLTPLAAQTQGLLNYDDADEVSNQVPSKIGFNLIQQHFSKGMSEPTTVYLKSHQRLTSEKYLQIIDQLTNQLKNVAGVKTVLSASQPAGKAIKKLYIKSQLTDVTKGLTQAKVGLNKIGSGLSSAKNQVDGVNINSGITSAKQLAEGSQQVATGTSQLSDGIKELTAAVTELHGQLSSGMNNSEQVQLQKLVQALPELNQAISQLNQQVANSSSSSESTTKNSLTQIGSAANDIQQQLTTVDAAMGKLTANTVSGTQLVAELQSAGAQLTTEQQQKITQVINQNQQQQQQALSSLSGVLTDSLTKIGNDTKSIGSSANSLAAQLTALQQSSVSLQQAVSQLASSSAQVLPAAASTIKQLNSSLGQLSSGTAQLATAMDSLNNQTGQLTIGASQVATGNQKLVQSLTGLPQAVQSLSTGLGSATNGIGQVNQVNQASNNYLQGLQKSAAGKTYYLPTKEIHSKAFKPILDTYFSDNKKMTQLTVVLKDDPNSQAAIQTLAKIQRLITGSLKGTRLNHADVVLGGSTSQTRDLKQVASQDFKRTALLMLVGILVALMFVTRSLIQSLTIEAMLLIIYYSSLNLVHWFSQIVLGTSMLTWNTPFFAFIMLVALGVDYSIFLVVKFREGMHDPPSIDAKVLRATSIIGTVVISAGVILSGTFAALIPSGVTTLIQVALVVITGIFLLVLLIPVVMPAVMKITYPTPNSKINDQSHEEQ</sequence>
<proteinExistence type="inferred from homology"/>
<dbReference type="AlphaFoldDB" id="A0A3Q8CCR3"/>
<feature type="transmembrane region" description="Helical" evidence="7">
    <location>
        <begin position="975"/>
        <end position="994"/>
    </location>
</feature>
<evidence type="ECO:0000256" key="3">
    <source>
        <dbReference type="ARBA" id="ARBA00022475"/>
    </source>
</evidence>
<comment type="subcellular location">
    <subcellularLocation>
        <location evidence="1">Cell membrane</location>
        <topology evidence="1">Multi-pass membrane protein</topology>
    </subcellularLocation>
</comment>
<feature type="transmembrane region" description="Helical" evidence="7">
    <location>
        <begin position="284"/>
        <end position="303"/>
    </location>
</feature>
<dbReference type="GO" id="GO:0005886">
    <property type="term" value="C:plasma membrane"/>
    <property type="evidence" value="ECO:0007669"/>
    <property type="project" value="UniProtKB-SubCell"/>
</dbReference>
<keyword evidence="5 7" id="KW-1133">Transmembrane helix</keyword>
<name>A0A3Q8CCR3_9LACO</name>
<evidence type="ECO:0000313" key="10">
    <source>
        <dbReference type="Proteomes" id="UP000324497"/>
    </source>
</evidence>
<accession>A0A3Q8CCR3</accession>
<dbReference type="KEGG" id="lng:BSQ50_08840"/>
<dbReference type="Pfam" id="PF03176">
    <property type="entry name" value="MMPL"/>
    <property type="match status" value="2"/>
</dbReference>
<reference evidence="9 10" key="1">
    <citation type="submission" date="2016-11" db="EMBL/GenBank/DDBJ databases">
        <title>Interaction between Lactobacillus species and yeast in water kefir.</title>
        <authorList>
            <person name="Behr J."/>
            <person name="Xu D."/>
            <person name="Vogel R.F."/>
        </authorList>
    </citation>
    <scope>NUCLEOTIDE SEQUENCE [LARGE SCALE GENOMIC DNA]</scope>
    <source>
        <strain evidence="9 10">TMW 1.1827</strain>
    </source>
</reference>
<dbReference type="Gene3D" id="1.20.1640.10">
    <property type="entry name" value="Multidrug efflux transporter AcrB transmembrane domain"/>
    <property type="match status" value="2"/>
</dbReference>
<feature type="transmembrane region" description="Helical" evidence="7">
    <location>
        <begin position="309"/>
        <end position="330"/>
    </location>
</feature>
<gene>
    <name evidence="9" type="ORF">BSQ50_08840</name>
</gene>
<dbReference type="InterPro" id="IPR023908">
    <property type="entry name" value="xxxLxxG_rpt"/>
</dbReference>
<dbReference type="EMBL" id="CP018180">
    <property type="protein sequence ID" value="AUJ32630.1"/>
    <property type="molecule type" value="Genomic_DNA"/>
</dbReference>
<evidence type="ECO:0000256" key="5">
    <source>
        <dbReference type="ARBA" id="ARBA00022989"/>
    </source>
</evidence>
<comment type="similarity">
    <text evidence="2">Belongs to the resistance-nodulation-cell division (RND) (TC 2.A.6) family. MmpL subfamily.</text>
</comment>
<dbReference type="Proteomes" id="UP000324497">
    <property type="component" value="Chromosome"/>
</dbReference>
<dbReference type="InterPro" id="IPR050545">
    <property type="entry name" value="Mycobact_MmpL"/>
</dbReference>
<evidence type="ECO:0000259" key="8">
    <source>
        <dbReference type="Pfam" id="PF03176"/>
    </source>
</evidence>
<dbReference type="PANTHER" id="PTHR33406">
    <property type="entry name" value="MEMBRANE PROTEIN MJ1562-RELATED"/>
    <property type="match status" value="1"/>
</dbReference>
<feature type="transmembrane region" description="Helical" evidence="7">
    <location>
        <begin position="943"/>
        <end position="963"/>
    </location>
</feature>
<feature type="transmembrane region" description="Helical" evidence="7">
    <location>
        <begin position="917"/>
        <end position="936"/>
    </location>
</feature>
<dbReference type="NCBIfam" id="TIGR03057">
    <property type="entry name" value="xxxLxxG_by_4"/>
    <property type="match status" value="1"/>
</dbReference>
<evidence type="ECO:0000313" key="9">
    <source>
        <dbReference type="EMBL" id="AUJ32630.1"/>
    </source>
</evidence>
<feature type="transmembrane region" description="Helical" evidence="7">
    <location>
        <begin position="1042"/>
        <end position="1064"/>
    </location>
</feature>
<protein>
    <recommendedName>
        <fullName evidence="8">Membrane transport protein MMPL domain-containing protein</fullName>
    </recommendedName>
</protein>
<feature type="transmembrane region" description="Helical" evidence="7">
    <location>
        <begin position="235"/>
        <end position="254"/>
    </location>
</feature>
<evidence type="ECO:0000256" key="4">
    <source>
        <dbReference type="ARBA" id="ARBA00022692"/>
    </source>
</evidence>
<keyword evidence="6 7" id="KW-0472">Membrane</keyword>
<feature type="transmembrane region" description="Helical" evidence="7">
    <location>
        <begin position="1015"/>
        <end position="1036"/>
    </location>
</feature>